<dbReference type="RefSeq" id="WP_149296922.1">
    <property type="nucleotide sequence ID" value="NZ_CP043473.1"/>
</dbReference>
<proteinExistence type="predicted"/>
<keyword evidence="2" id="KW-1185">Reference proteome</keyword>
<dbReference type="Proteomes" id="UP000322079">
    <property type="component" value="Chromosome"/>
</dbReference>
<protein>
    <submittedName>
        <fullName evidence="1">Uncharacterized protein</fullName>
    </submittedName>
</protein>
<dbReference type="AlphaFoldDB" id="A0A5C1DK18"/>
<accession>A0A5C1DK18</accession>
<evidence type="ECO:0000313" key="1">
    <source>
        <dbReference type="EMBL" id="QEL56319.1"/>
    </source>
</evidence>
<dbReference type="EMBL" id="CP043473">
    <property type="protein sequence ID" value="QEL56319.1"/>
    <property type="molecule type" value="Genomic_DNA"/>
</dbReference>
<organism evidence="1 2">
    <name type="scientific">Chromobacterium paludis</name>
    <dbReference type="NCBI Taxonomy" id="2605945"/>
    <lineage>
        <taxon>Bacteria</taxon>
        <taxon>Pseudomonadati</taxon>
        <taxon>Pseudomonadota</taxon>
        <taxon>Betaproteobacteria</taxon>
        <taxon>Neisseriales</taxon>
        <taxon>Chromobacteriaceae</taxon>
        <taxon>Chromobacterium</taxon>
    </lineage>
</organism>
<sequence>MTAKQRKLLILGVALIVFGAIKAGLIVWYLSHKPTAQPTQKLSCDISRGSCALPGGGGLSFASQPEHGKPFVIRLAGVAAEAAPTADFTMPDMDMGFNRYTFVRDGADWKATVTLPMCVSGSRTWRLELRLGKTAYALPFSVGR</sequence>
<dbReference type="KEGG" id="chrm:FYK34_12505"/>
<reference evidence="1 2" key="1">
    <citation type="submission" date="2019-08" db="EMBL/GenBank/DDBJ databases">
        <title>Chromobacterium paludis, a novel bacterium isolated from a Maryland marsh pond.</title>
        <authorList>
            <person name="Blackburn M.B."/>
            <person name="Gundersen-Rindal D.E."/>
        </authorList>
    </citation>
    <scope>NUCLEOTIDE SEQUENCE [LARGE SCALE GENOMIC DNA]</scope>
    <source>
        <strain evidence="2">IIBBL 257-1</strain>
    </source>
</reference>
<evidence type="ECO:0000313" key="2">
    <source>
        <dbReference type="Proteomes" id="UP000322079"/>
    </source>
</evidence>
<name>A0A5C1DK18_9NEIS</name>
<gene>
    <name evidence="1" type="ORF">FYK34_12505</name>
</gene>